<proteinExistence type="predicted"/>
<dbReference type="InterPro" id="IPR035992">
    <property type="entry name" value="Ricin_B-like_lectins"/>
</dbReference>
<organism evidence="1 2">
    <name type="scientific">Actinomadura soli</name>
    <dbReference type="NCBI Taxonomy" id="2508997"/>
    <lineage>
        <taxon>Bacteria</taxon>
        <taxon>Bacillati</taxon>
        <taxon>Actinomycetota</taxon>
        <taxon>Actinomycetes</taxon>
        <taxon>Streptosporangiales</taxon>
        <taxon>Thermomonosporaceae</taxon>
        <taxon>Actinomadura</taxon>
    </lineage>
</organism>
<dbReference type="Gene3D" id="2.80.10.50">
    <property type="match status" value="1"/>
</dbReference>
<evidence type="ECO:0000313" key="2">
    <source>
        <dbReference type="Proteomes" id="UP000309174"/>
    </source>
</evidence>
<name>A0A5C4J3M3_9ACTN</name>
<keyword evidence="2" id="KW-1185">Reference proteome</keyword>
<dbReference type="Proteomes" id="UP000309174">
    <property type="component" value="Unassembled WGS sequence"/>
</dbReference>
<gene>
    <name evidence="1" type="ORF">ETD83_36780</name>
</gene>
<dbReference type="EMBL" id="VCKW01000324">
    <property type="protein sequence ID" value="TMQ90128.1"/>
    <property type="molecule type" value="Genomic_DNA"/>
</dbReference>
<dbReference type="SUPFAM" id="SSF50370">
    <property type="entry name" value="Ricin B-like lectins"/>
    <property type="match status" value="1"/>
</dbReference>
<dbReference type="OrthoDB" id="3469957at2"/>
<sequence length="176" mass="19582">MTQQITERSPIPTGNVMLVHTVINAYLMPDGVSDAEQSDDDEVQTFRADPLWNNASVYWQFEPISGQDGTYYIKSQPNNRYLGLRGGVAKADVNVTLRLNVGNAAQWIPTPIPTLPDVFDRPVVRALRLRGTNFAMAPEANLNRDANIKLDRAWDGVFNHYHAFTLIPASSVVTTP</sequence>
<evidence type="ECO:0000313" key="1">
    <source>
        <dbReference type="EMBL" id="TMQ90128.1"/>
    </source>
</evidence>
<dbReference type="AlphaFoldDB" id="A0A5C4J3M3"/>
<accession>A0A5C4J3M3</accession>
<reference evidence="1 2" key="1">
    <citation type="submission" date="2019-05" db="EMBL/GenBank/DDBJ databases">
        <title>Draft genome sequence of Actinomadura sp. 14C53.</title>
        <authorList>
            <person name="Saricaoglu S."/>
            <person name="Isik K."/>
        </authorList>
    </citation>
    <scope>NUCLEOTIDE SEQUENCE [LARGE SCALE GENOMIC DNA]</scope>
    <source>
        <strain evidence="1 2">14C53</strain>
    </source>
</reference>
<protein>
    <submittedName>
        <fullName evidence="1">RICIN domain-containing protein</fullName>
    </submittedName>
</protein>
<dbReference type="RefSeq" id="WP_138649822.1">
    <property type="nucleotide sequence ID" value="NZ_VCKW01000324.1"/>
</dbReference>
<dbReference type="CDD" id="cd00161">
    <property type="entry name" value="beta-trefoil_Ricin-like"/>
    <property type="match status" value="1"/>
</dbReference>
<comment type="caution">
    <text evidence="1">The sequence shown here is derived from an EMBL/GenBank/DDBJ whole genome shotgun (WGS) entry which is preliminary data.</text>
</comment>